<dbReference type="SUPFAM" id="SSF143430">
    <property type="entry name" value="TTP0101/SSO1404-like"/>
    <property type="match status" value="1"/>
</dbReference>
<keyword evidence="11" id="KW-1185">Reference proteome</keyword>
<keyword evidence="7 9" id="KW-0460">Magnesium</keyword>
<dbReference type="Proteomes" id="UP000606870">
    <property type="component" value="Unassembled WGS sequence"/>
</dbReference>
<dbReference type="Gene3D" id="3.30.70.240">
    <property type="match status" value="1"/>
</dbReference>
<comment type="subunit">
    <text evidence="9">Homodimer, forms a heterotetramer with a Cas1 homodimer.</text>
</comment>
<keyword evidence="3 9" id="KW-0540">Nuclease</keyword>
<dbReference type="PANTHER" id="PTHR34405">
    <property type="entry name" value="CRISPR-ASSOCIATED ENDORIBONUCLEASE CAS2"/>
    <property type="match status" value="1"/>
</dbReference>
<proteinExistence type="inferred from homology"/>
<protein>
    <recommendedName>
        <fullName evidence="9">CRISPR-associated endoribonuclease Cas2</fullName>
        <ecNumber evidence="9">3.1.-.-</ecNumber>
    </recommendedName>
</protein>
<keyword evidence="5 9" id="KW-0255">Endonuclease</keyword>
<evidence type="ECO:0000256" key="7">
    <source>
        <dbReference type="ARBA" id="ARBA00022842"/>
    </source>
</evidence>
<dbReference type="GO" id="GO:0004519">
    <property type="term" value="F:endonuclease activity"/>
    <property type="evidence" value="ECO:0007669"/>
    <property type="project" value="UniProtKB-KW"/>
</dbReference>
<evidence type="ECO:0000256" key="3">
    <source>
        <dbReference type="ARBA" id="ARBA00022722"/>
    </source>
</evidence>
<evidence type="ECO:0000256" key="2">
    <source>
        <dbReference type="ARBA" id="ARBA00009959"/>
    </source>
</evidence>
<evidence type="ECO:0000256" key="5">
    <source>
        <dbReference type="ARBA" id="ARBA00022759"/>
    </source>
</evidence>
<evidence type="ECO:0000256" key="4">
    <source>
        <dbReference type="ARBA" id="ARBA00022723"/>
    </source>
</evidence>
<dbReference type="InterPro" id="IPR021127">
    <property type="entry name" value="CRISPR_associated_Cas2"/>
</dbReference>
<dbReference type="RefSeq" id="WP_186504519.1">
    <property type="nucleotide sequence ID" value="NZ_JACOGK010000053.1"/>
</dbReference>
<dbReference type="InterPro" id="IPR019199">
    <property type="entry name" value="Virulence_VapD/CRISPR_Cas2"/>
</dbReference>
<comment type="function">
    <text evidence="9">CRISPR (clustered regularly interspaced short palindromic repeat), is an adaptive immune system that provides protection against mobile genetic elements (viruses, transposable elements and conjugative plasmids). CRISPR clusters contain sequences complementary to antecedent mobile elements and target invading nucleic acids. CRISPR clusters are transcribed and processed into CRISPR RNA (crRNA). Functions as a ssRNA-specific endoribonuclease. Involved in the integration of spacer DNA into the CRISPR cassette.</text>
</comment>
<dbReference type="EC" id="3.1.-.-" evidence="9"/>
<dbReference type="NCBIfam" id="TIGR01573">
    <property type="entry name" value="cas2"/>
    <property type="match status" value="1"/>
</dbReference>
<keyword evidence="6 9" id="KW-0378">Hydrolase</keyword>
<evidence type="ECO:0000256" key="6">
    <source>
        <dbReference type="ARBA" id="ARBA00022801"/>
    </source>
</evidence>
<evidence type="ECO:0000256" key="9">
    <source>
        <dbReference type="HAMAP-Rule" id="MF_01471"/>
    </source>
</evidence>
<evidence type="ECO:0000313" key="11">
    <source>
        <dbReference type="Proteomes" id="UP000606870"/>
    </source>
</evidence>
<dbReference type="HAMAP" id="MF_01471">
    <property type="entry name" value="Cas2"/>
    <property type="match status" value="1"/>
</dbReference>
<organism evidence="10 11">
    <name type="scientific">Megasphaera hominis</name>
    <dbReference type="NCBI Taxonomy" id="159836"/>
    <lineage>
        <taxon>Bacteria</taxon>
        <taxon>Bacillati</taxon>
        <taxon>Bacillota</taxon>
        <taxon>Negativicutes</taxon>
        <taxon>Veillonellales</taxon>
        <taxon>Veillonellaceae</taxon>
        <taxon>Megasphaera</taxon>
    </lineage>
</organism>
<evidence type="ECO:0000256" key="8">
    <source>
        <dbReference type="ARBA" id="ARBA00023118"/>
    </source>
</evidence>
<sequence>MREKECIVLIIYDIVDNKQRNKMVKCLERYGVRVQKSAFEALLGRKKYTRLIEESQRIIDPSTDSLRIYILDSIINVYTWGLGERKEEDCVIL</sequence>
<name>A0ABR6VN30_9FIRM</name>
<reference evidence="10 11" key="1">
    <citation type="submission" date="2020-08" db="EMBL/GenBank/DDBJ databases">
        <authorList>
            <person name="Liu C."/>
            <person name="Sun Q."/>
        </authorList>
    </citation>
    <scope>NUCLEOTIDE SEQUENCE [LARGE SCALE GENOMIC DNA]</scope>
    <source>
        <strain evidence="10 11">NSJ-59</strain>
    </source>
</reference>
<dbReference type="CDD" id="cd09725">
    <property type="entry name" value="Cas2_I_II_III"/>
    <property type="match status" value="1"/>
</dbReference>
<dbReference type="EMBL" id="JACOGK010000053">
    <property type="protein sequence ID" value="MBC3537951.1"/>
    <property type="molecule type" value="Genomic_DNA"/>
</dbReference>
<feature type="binding site" evidence="9">
    <location>
        <position position="13"/>
    </location>
    <ligand>
        <name>Mg(2+)</name>
        <dbReference type="ChEBI" id="CHEBI:18420"/>
        <note>catalytic</note>
    </ligand>
</feature>
<dbReference type="PANTHER" id="PTHR34405:SF3">
    <property type="entry name" value="CRISPR-ASSOCIATED ENDORIBONUCLEASE CAS2 3"/>
    <property type="match status" value="1"/>
</dbReference>
<keyword evidence="8 9" id="KW-0051">Antiviral defense</keyword>
<dbReference type="Pfam" id="PF09827">
    <property type="entry name" value="CRISPR_Cas2"/>
    <property type="match status" value="1"/>
</dbReference>
<gene>
    <name evidence="9 10" type="primary">cas2</name>
    <name evidence="10" type="ORF">H8J70_11945</name>
</gene>
<comment type="similarity">
    <text evidence="2 9">Belongs to the CRISPR-associated endoribonuclease Cas2 protein family.</text>
</comment>
<accession>A0ABR6VN30</accession>
<comment type="cofactor">
    <cofactor evidence="1 9">
        <name>Mg(2+)</name>
        <dbReference type="ChEBI" id="CHEBI:18420"/>
    </cofactor>
</comment>
<evidence type="ECO:0000313" key="10">
    <source>
        <dbReference type="EMBL" id="MBC3537951.1"/>
    </source>
</evidence>
<keyword evidence="4 9" id="KW-0479">Metal-binding</keyword>
<comment type="caution">
    <text evidence="10">The sequence shown here is derived from an EMBL/GenBank/DDBJ whole genome shotgun (WGS) entry which is preliminary data.</text>
</comment>
<evidence type="ECO:0000256" key="1">
    <source>
        <dbReference type="ARBA" id="ARBA00001946"/>
    </source>
</evidence>